<organism evidence="3 4">
    <name type="scientific">Phytophthora megakarya</name>
    <dbReference type="NCBI Taxonomy" id="4795"/>
    <lineage>
        <taxon>Eukaryota</taxon>
        <taxon>Sar</taxon>
        <taxon>Stramenopiles</taxon>
        <taxon>Oomycota</taxon>
        <taxon>Peronosporomycetes</taxon>
        <taxon>Peronosporales</taxon>
        <taxon>Peronosporaceae</taxon>
        <taxon>Phytophthora</taxon>
    </lineage>
</organism>
<feature type="compositionally biased region" description="Basic and acidic residues" evidence="1">
    <location>
        <begin position="104"/>
        <end position="117"/>
    </location>
</feature>
<dbReference type="OrthoDB" id="101303at2759"/>
<evidence type="ECO:0000259" key="2">
    <source>
        <dbReference type="PROSITE" id="PS50013"/>
    </source>
</evidence>
<dbReference type="Gene3D" id="2.40.50.40">
    <property type="match status" value="1"/>
</dbReference>
<name>A0A225W5A2_9STRA</name>
<reference evidence="4" key="1">
    <citation type="submission" date="2017-03" db="EMBL/GenBank/DDBJ databases">
        <title>Phytopthora megakarya and P. palmivora, two closely related causual agents of cacao black pod achieved similar genome size and gene model numbers by different mechanisms.</title>
        <authorList>
            <person name="Ali S."/>
            <person name="Shao J."/>
            <person name="Larry D.J."/>
            <person name="Kronmiller B."/>
            <person name="Shen D."/>
            <person name="Strem M.D."/>
            <person name="Melnick R.L."/>
            <person name="Guiltinan M.J."/>
            <person name="Tyler B.M."/>
            <person name="Meinhardt L.W."/>
            <person name="Bailey B.A."/>
        </authorList>
    </citation>
    <scope>NUCLEOTIDE SEQUENCE [LARGE SCALE GENOMIC DNA]</scope>
    <source>
        <strain evidence="4">zdho120</strain>
    </source>
</reference>
<feature type="region of interest" description="Disordered" evidence="1">
    <location>
        <begin position="66"/>
        <end position="127"/>
    </location>
</feature>
<evidence type="ECO:0000256" key="1">
    <source>
        <dbReference type="SAM" id="MobiDB-lite"/>
    </source>
</evidence>
<accession>A0A225W5A2</accession>
<dbReference type="EMBL" id="NBNE01001956">
    <property type="protein sequence ID" value="OWZ12050.1"/>
    <property type="molecule type" value="Genomic_DNA"/>
</dbReference>
<proteinExistence type="predicted"/>
<dbReference type="AlphaFoldDB" id="A0A225W5A2"/>
<protein>
    <recommendedName>
        <fullName evidence="2">Chromo domain-containing protein</fullName>
    </recommendedName>
</protein>
<evidence type="ECO:0000313" key="4">
    <source>
        <dbReference type="Proteomes" id="UP000198211"/>
    </source>
</evidence>
<gene>
    <name evidence="3" type="ORF">PHMEG_00014842</name>
</gene>
<dbReference type="PROSITE" id="PS50013">
    <property type="entry name" value="CHROMO_2"/>
    <property type="match status" value="1"/>
</dbReference>
<dbReference type="SMART" id="SM00298">
    <property type="entry name" value="CHROMO"/>
    <property type="match status" value="1"/>
</dbReference>
<feature type="compositionally biased region" description="Polar residues" evidence="1">
    <location>
        <begin position="118"/>
        <end position="127"/>
    </location>
</feature>
<dbReference type="Proteomes" id="UP000198211">
    <property type="component" value="Unassembled WGS sequence"/>
</dbReference>
<keyword evidence="4" id="KW-1185">Reference proteome</keyword>
<dbReference type="InterPro" id="IPR000953">
    <property type="entry name" value="Chromo/chromo_shadow_dom"/>
</dbReference>
<dbReference type="InterPro" id="IPR016197">
    <property type="entry name" value="Chromo-like_dom_sf"/>
</dbReference>
<feature type="region of interest" description="Disordered" evidence="1">
    <location>
        <begin position="272"/>
        <end position="322"/>
    </location>
</feature>
<sequence>MVQTFTRAIKMYIADIDQRDWDQYAERLTYALNTAHDRTRDETPFFSRARLGPAVHVGSDISRGELFASGPRGSSVEDAYSTPLPDSKRTIPETGPRGGGRESGTPKRERHGTRDRTGLTSLAVSGSSQAGIRAETRVYVARAVPRRRTETHGTPYQLLPIVHVSKLKPVRAFPSRPELRLTVPVNECIDFDEELLPEDSWEARDVGEGVYEVEKVLDVREGRKPRHGRTRREFHVKWLGYDETSLVDELDLNCGGLVYNFLRQRTGRSHFGVMPSHEDTPTGEGAGVGVESTGWSSTGRIEEPDTGTGWDLKKTSGGKPVG</sequence>
<comment type="caution">
    <text evidence="3">The sequence shown here is derived from an EMBL/GenBank/DDBJ whole genome shotgun (WGS) entry which is preliminary data.</text>
</comment>
<feature type="domain" description="Chromo" evidence="2">
    <location>
        <begin position="211"/>
        <end position="265"/>
    </location>
</feature>
<evidence type="ECO:0000313" key="3">
    <source>
        <dbReference type="EMBL" id="OWZ12050.1"/>
    </source>
</evidence>
<dbReference type="CDD" id="cd00024">
    <property type="entry name" value="CD_CSD"/>
    <property type="match status" value="1"/>
</dbReference>
<dbReference type="SUPFAM" id="SSF54160">
    <property type="entry name" value="Chromo domain-like"/>
    <property type="match status" value="1"/>
</dbReference>